<sequence>MRDTKRWLREKLSRSAATPLDVQANLRSCGDQLPQVTRNIAVAIRSFSRIRCLTLLADQATLLEVLPLFSWCAPHLESLQLINDGHIHDEDTSDVIELPTGLLTMDAPCLRRVKLEGFHVDWSAFAFRTLTELSITCVSPTAKPTSSQLSAVLARLPLLRNLALIHVVSNIAPAPFSEKHVLAFNHLKHLELQGDYVDCVNFLSGLVAPPNAIRDFTFDGGVDRGATFPPRDHDIPSSHRLDGTLAFLLGLGSDNRMSSPCLRLSLFWGSAMMASLMPFLSRLCCALPTSGVEHLQITVEPSVEVPPVIWEELAGAYTAVRQLEFFDTAPASLLALLFENTQQVHDQVAIARTTHDNDLPNVRLLFPALESVKGYGSAEELDQIQKLMSLRLPVMLGKGKHELTECSEGLWHARKASAQAELDELD</sequence>
<protein>
    <submittedName>
        <fullName evidence="1">Uncharacterized protein</fullName>
    </submittedName>
</protein>
<name>A0ACB8B1A3_9AGAM</name>
<evidence type="ECO:0000313" key="1">
    <source>
        <dbReference type="EMBL" id="KAH7919179.1"/>
    </source>
</evidence>
<gene>
    <name evidence="1" type="ORF">BV22DRAFT_1134030</name>
</gene>
<proteinExistence type="predicted"/>
<accession>A0ACB8B1A3</accession>
<organism evidence="1 2">
    <name type="scientific">Leucogyrophana mollusca</name>
    <dbReference type="NCBI Taxonomy" id="85980"/>
    <lineage>
        <taxon>Eukaryota</taxon>
        <taxon>Fungi</taxon>
        <taxon>Dikarya</taxon>
        <taxon>Basidiomycota</taxon>
        <taxon>Agaricomycotina</taxon>
        <taxon>Agaricomycetes</taxon>
        <taxon>Agaricomycetidae</taxon>
        <taxon>Boletales</taxon>
        <taxon>Boletales incertae sedis</taxon>
        <taxon>Leucogyrophana</taxon>
    </lineage>
</organism>
<dbReference type="Proteomes" id="UP000790709">
    <property type="component" value="Unassembled WGS sequence"/>
</dbReference>
<dbReference type="EMBL" id="MU266687">
    <property type="protein sequence ID" value="KAH7919179.1"/>
    <property type="molecule type" value="Genomic_DNA"/>
</dbReference>
<keyword evidence="2" id="KW-1185">Reference proteome</keyword>
<evidence type="ECO:0000313" key="2">
    <source>
        <dbReference type="Proteomes" id="UP000790709"/>
    </source>
</evidence>
<reference evidence="1" key="1">
    <citation type="journal article" date="2021" name="New Phytol.">
        <title>Evolutionary innovations through gain and loss of genes in the ectomycorrhizal Boletales.</title>
        <authorList>
            <person name="Wu G."/>
            <person name="Miyauchi S."/>
            <person name="Morin E."/>
            <person name="Kuo A."/>
            <person name="Drula E."/>
            <person name="Varga T."/>
            <person name="Kohler A."/>
            <person name="Feng B."/>
            <person name="Cao Y."/>
            <person name="Lipzen A."/>
            <person name="Daum C."/>
            <person name="Hundley H."/>
            <person name="Pangilinan J."/>
            <person name="Johnson J."/>
            <person name="Barry K."/>
            <person name="LaButti K."/>
            <person name="Ng V."/>
            <person name="Ahrendt S."/>
            <person name="Min B."/>
            <person name="Choi I.G."/>
            <person name="Park H."/>
            <person name="Plett J.M."/>
            <person name="Magnuson J."/>
            <person name="Spatafora J.W."/>
            <person name="Nagy L.G."/>
            <person name="Henrissat B."/>
            <person name="Grigoriev I.V."/>
            <person name="Yang Z.L."/>
            <person name="Xu J."/>
            <person name="Martin F.M."/>
        </authorList>
    </citation>
    <scope>NUCLEOTIDE SEQUENCE</scope>
    <source>
        <strain evidence="1">KUC20120723A-06</strain>
    </source>
</reference>
<comment type="caution">
    <text evidence="1">The sequence shown here is derived from an EMBL/GenBank/DDBJ whole genome shotgun (WGS) entry which is preliminary data.</text>
</comment>